<name>A0A0F9A7F2_9ZZZZ</name>
<accession>A0A0F9A7F2</accession>
<proteinExistence type="predicted"/>
<sequence>MTDQAGMHFITTITALGTANNEAPHRDSRCVGYLKDKDQAVRLIEMNAGDINEAGTFPLCVIETMQEGIYPIASLVDWFAWDAETEGYARIDGPPEDLQGVCGFSLG</sequence>
<dbReference type="EMBL" id="LAZR01044090">
    <property type="protein sequence ID" value="KKL05499.1"/>
    <property type="molecule type" value="Genomic_DNA"/>
</dbReference>
<dbReference type="AlphaFoldDB" id="A0A0F9A7F2"/>
<protein>
    <submittedName>
        <fullName evidence="1">Uncharacterized protein</fullName>
    </submittedName>
</protein>
<organism evidence="1">
    <name type="scientific">marine sediment metagenome</name>
    <dbReference type="NCBI Taxonomy" id="412755"/>
    <lineage>
        <taxon>unclassified sequences</taxon>
        <taxon>metagenomes</taxon>
        <taxon>ecological metagenomes</taxon>
    </lineage>
</organism>
<comment type="caution">
    <text evidence="1">The sequence shown here is derived from an EMBL/GenBank/DDBJ whole genome shotgun (WGS) entry which is preliminary data.</text>
</comment>
<reference evidence="1" key="1">
    <citation type="journal article" date="2015" name="Nature">
        <title>Complex archaea that bridge the gap between prokaryotes and eukaryotes.</title>
        <authorList>
            <person name="Spang A."/>
            <person name="Saw J.H."/>
            <person name="Jorgensen S.L."/>
            <person name="Zaremba-Niedzwiedzka K."/>
            <person name="Martijn J."/>
            <person name="Lind A.E."/>
            <person name="van Eijk R."/>
            <person name="Schleper C."/>
            <person name="Guy L."/>
            <person name="Ettema T.J."/>
        </authorList>
    </citation>
    <scope>NUCLEOTIDE SEQUENCE</scope>
</reference>
<gene>
    <name evidence="1" type="ORF">LCGC14_2605420</name>
</gene>
<evidence type="ECO:0000313" key="1">
    <source>
        <dbReference type="EMBL" id="KKL05499.1"/>
    </source>
</evidence>